<keyword evidence="5 12" id="KW-0677">Repeat</keyword>
<comment type="function">
    <text evidence="12">A translation factor that gates the progression of the 70S ribosomal initiation complex (IC, containing tRNA(fMet) in the P-site) into the translation elongation cycle by using a mechanism sensitive to the ATP/ADP ratio. Binds to the 70S ribosome E-site where it modulates the state of the translating ribosome during subunit translocation. ATP hydrolysis probably frees it from the ribosome, which can enter the elongation phase.</text>
</comment>
<keyword evidence="6 12" id="KW-0547">Nucleotide-binding</keyword>
<feature type="domain" description="ABC transporter" evidence="13">
    <location>
        <begin position="326"/>
        <end position="543"/>
    </location>
</feature>
<dbReference type="FunFam" id="3.40.50.300:FF:000183">
    <property type="entry name" value="ABC transporter ATP-binding protein yjjK"/>
    <property type="match status" value="1"/>
</dbReference>
<dbReference type="InterPro" id="IPR003439">
    <property type="entry name" value="ABC_transporter-like_ATP-bd"/>
</dbReference>
<feature type="domain" description="ABC transporter" evidence="13">
    <location>
        <begin position="7"/>
        <end position="261"/>
    </location>
</feature>
<comment type="subcellular location">
    <subcellularLocation>
        <location evidence="12">Cytoplasm</location>
    </subcellularLocation>
    <text evidence="12">Associates with ribosomes and polysomes.</text>
</comment>
<gene>
    <name evidence="12" type="primary">ettA</name>
    <name evidence="14" type="ORF">OZSIB_0833</name>
</gene>
<evidence type="ECO:0000256" key="12">
    <source>
        <dbReference type="HAMAP-Rule" id="MF_00847"/>
    </source>
</evidence>
<comment type="caution">
    <text evidence="12">Lacks conserved residue(s) required for the propagation of feature annotation.</text>
</comment>
<dbReference type="InterPro" id="IPR003593">
    <property type="entry name" value="AAA+_ATPase"/>
</dbReference>
<evidence type="ECO:0000313" key="15">
    <source>
        <dbReference type="Proteomes" id="UP000252355"/>
    </source>
</evidence>
<dbReference type="GO" id="GO:0016887">
    <property type="term" value="F:ATP hydrolysis activity"/>
    <property type="evidence" value="ECO:0007669"/>
    <property type="project" value="UniProtKB-UniRule"/>
</dbReference>
<dbReference type="GO" id="GO:0000049">
    <property type="term" value="F:tRNA binding"/>
    <property type="evidence" value="ECO:0007669"/>
    <property type="project" value="UniProtKB-UniRule"/>
</dbReference>
<keyword evidence="7 12" id="KW-0378">Hydrolase</keyword>
<evidence type="ECO:0000256" key="4">
    <source>
        <dbReference type="ARBA" id="ARBA00022730"/>
    </source>
</evidence>
<dbReference type="InterPro" id="IPR017871">
    <property type="entry name" value="ABC_transporter-like_CS"/>
</dbReference>
<keyword evidence="10 12" id="KW-0694">RNA-binding</keyword>
<evidence type="ECO:0000256" key="6">
    <source>
        <dbReference type="ARBA" id="ARBA00022741"/>
    </source>
</evidence>
<dbReference type="SUPFAM" id="SSF52540">
    <property type="entry name" value="P-loop containing nucleoside triphosphate hydrolases"/>
    <property type="match status" value="2"/>
</dbReference>
<dbReference type="Pfam" id="PF00005">
    <property type="entry name" value="ABC_tran"/>
    <property type="match status" value="2"/>
</dbReference>
<dbReference type="InterPro" id="IPR027417">
    <property type="entry name" value="P-loop_NTPase"/>
</dbReference>
<protein>
    <recommendedName>
        <fullName evidence="12">Energy-dependent translational throttle protein EttA</fullName>
        <ecNumber evidence="12">3.6.1.-</ecNumber>
    </recommendedName>
    <alternativeName>
        <fullName evidence="12">Translational regulatory factor EttA</fullName>
    </alternativeName>
</protein>
<dbReference type="GO" id="GO:0045900">
    <property type="term" value="P:negative regulation of translational elongation"/>
    <property type="evidence" value="ECO:0007669"/>
    <property type="project" value="UniProtKB-UniRule"/>
</dbReference>
<dbReference type="PANTHER" id="PTHR43858">
    <property type="entry name" value="ENERGY-DEPENDENT TRANSLATIONAL THROTTLE PROTEIN ETTA"/>
    <property type="match status" value="1"/>
</dbReference>
<dbReference type="PROSITE" id="PS00211">
    <property type="entry name" value="ABC_TRANSPORTER_1"/>
    <property type="match status" value="1"/>
</dbReference>
<evidence type="ECO:0000256" key="8">
    <source>
        <dbReference type="ARBA" id="ARBA00022840"/>
    </source>
</evidence>
<keyword evidence="2 12" id="KW-0963">Cytoplasm</keyword>
<dbReference type="CDD" id="cd03221">
    <property type="entry name" value="ABCF_EF-3"/>
    <property type="match status" value="2"/>
</dbReference>
<dbReference type="NCBIfam" id="TIGR03719">
    <property type="entry name" value="ABC_ABC_ChvD"/>
    <property type="match status" value="1"/>
</dbReference>
<comment type="subunit">
    <text evidence="12">Monomer. Probably contacts ribosomal proteins L1, L5, L33 and S7, the 16S and 23S rRNA and the P-site containing tRNA(fMet).</text>
</comment>
<dbReference type="InterPro" id="IPR022374">
    <property type="entry name" value="EttA"/>
</dbReference>
<evidence type="ECO:0000313" key="14">
    <source>
        <dbReference type="EMBL" id="RCK81699.1"/>
    </source>
</evidence>
<comment type="domain">
    <text evidence="12">The P-site tRNA interaction motif (PtIM domain) probably interacts with the P-site tRNA(fMet) as well as the 23S rRNA.</text>
</comment>
<dbReference type="Pfam" id="PF12848">
    <property type="entry name" value="ABC_tran_Xtn"/>
    <property type="match status" value="1"/>
</dbReference>
<comment type="similarity">
    <text evidence="1 12">Belongs to the ABC transporter superfamily. ABCF family. Translational throttle EttA subfamily.</text>
</comment>
<name>A0A367ZVG1_9BACT</name>
<dbReference type="PANTHER" id="PTHR43858:SF1">
    <property type="entry name" value="ABC TRANSPORTER-RELATED PROTEIN"/>
    <property type="match status" value="1"/>
</dbReference>
<comment type="catalytic activity">
    <reaction evidence="12">
        <text>ATP + H2O = ADP + phosphate + H(+)</text>
        <dbReference type="Rhea" id="RHEA:13065"/>
        <dbReference type="ChEBI" id="CHEBI:15377"/>
        <dbReference type="ChEBI" id="CHEBI:15378"/>
        <dbReference type="ChEBI" id="CHEBI:30616"/>
        <dbReference type="ChEBI" id="CHEBI:43474"/>
        <dbReference type="ChEBI" id="CHEBI:456216"/>
    </reaction>
</comment>
<dbReference type="InterPro" id="IPR032781">
    <property type="entry name" value="ABC_tran_Xtn"/>
</dbReference>
<dbReference type="GO" id="GO:0005524">
    <property type="term" value="F:ATP binding"/>
    <property type="evidence" value="ECO:0007669"/>
    <property type="project" value="UniProtKB-UniRule"/>
</dbReference>
<feature type="binding site" evidence="12">
    <location>
        <begin position="39"/>
        <end position="46"/>
    </location>
    <ligand>
        <name>ATP</name>
        <dbReference type="ChEBI" id="CHEBI:30616"/>
        <label>1</label>
    </ligand>
</feature>
<evidence type="ECO:0000256" key="5">
    <source>
        <dbReference type="ARBA" id="ARBA00022737"/>
    </source>
</evidence>
<dbReference type="PROSITE" id="PS50893">
    <property type="entry name" value="ABC_TRANSPORTER_2"/>
    <property type="match status" value="2"/>
</dbReference>
<evidence type="ECO:0000256" key="9">
    <source>
        <dbReference type="ARBA" id="ARBA00022845"/>
    </source>
</evidence>
<evidence type="ECO:0000256" key="11">
    <source>
        <dbReference type="ARBA" id="ARBA00022917"/>
    </source>
</evidence>
<evidence type="ECO:0000256" key="3">
    <source>
        <dbReference type="ARBA" id="ARBA00022555"/>
    </source>
</evidence>
<evidence type="ECO:0000256" key="10">
    <source>
        <dbReference type="ARBA" id="ARBA00022884"/>
    </source>
</evidence>
<evidence type="ECO:0000256" key="2">
    <source>
        <dbReference type="ARBA" id="ARBA00022490"/>
    </source>
</evidence>
<dbReference type="FunFam" id="3.40.50.300:FF:000011">
    <property type="entry name" value="Putative ABC transporter ATP-binding component"/>
    <property type="match status" value="1"/>
</dbReference>
<dbReference type="GO" id="GO:0043022">
    <property type="term" value="F:ribosome binding"/>
    <property type="evidence" value="ECO:0007669"/>
    <property type="project" value="UniProtKB-UniRule"/>
</dbReference>
<keyword evidence="9 12" id="KW-0810">Translation regulation</keyword>
<keyword evidence="3 12" id="KW-0820">tRNA-binding</keyword>
<evidence type="ECO:0000256" key="7">
    <source>
        <dbReference type="ARBA" id="ARBA00022801"/>
    </source>
</evidence>
<comment type="domain">
    <text evidence="12">The arm domain is inserted in the first ABC transporter domain. Probably contacts ribosomal protein L1.</text>
</comment>
<comment type="caution">
    <text evidence="14">The sequence shown here is derived from an EMBL/GenBank/DDBJ whole genome shotgun (WGS) entry which is preliminary data.</text>
</comment>
<dbReference type="GO" id="GO:0005737">
    <property type="term" value="C:cytoplasm"/>
    <property type="evidence" value="ECO:0007669"/>
    <property type="project" value="UniProtKB-SubCell"/>
</dbReference>
<dbReference type="GO" id="GO:0019843">
    <property type="term" value="F:rRNA binding"/>
    <property type="evidence" value="ECO:0007669"/>
    <property type="project" value="UniProtKB-UniRule"/>
</dbReference>
<dbReference type="EMBL" id="QOQW01000001">
    <property type="protein sequence ID" value="RCK81699.1"/>
    <property type="molecule type" value="Genomic_DNA"/>
</dbReference>
<keyword evidence="8 12" id="KW-0067">ATP-binding</keyword>
<dbReference type="Proteomes" id="UP000252355">
    <property type="component" value="Unassembled WGS sequence"/>
</dbReference>
<evidence type="ECO:0000256" key="1">
    <source>
        <dbReference type="ARBA" id="ARBA00005868"/>
    </source>
</evidence>
<proteinExistence type="inferred from homology"/>
<dbReference type="HAMAP" id="MF_00847">
    <property type="entry name" value="EttA"/>
    <property type="match status" value="1"/>
</dbReference>
<keyword evidence="11 12" id="KW-0648">Protein biosynthesis</keyword>
<dbReference type="EC" id="3.6.1.-" evidence="12"/>
<dbReference type="SMART" id="SM00382">
    <property type="entry name" value="AAA"/>
    <property type="match status" value="2"/>
</dbReference>
<evidence type="ECO:0000259" key="13">
    <source>
        <dbReference type="PROSITE" id="PS50893"/>
    </source>
</evidence>
<dbReference type="NCBIfam" id="NF008775">
    <property type="entry name" value="PRK11819.1"/>
    <property type="match status" value="1"/>
</dbReference>
<dbReference type="Gene3D" id="3.40.50.300">
    <property type="entry name" value="P-loop containing nucleotide triphosphate hydrolases"/>
    <property type="match status" value="2"/>
</dbReference>
<dbReference type="AlphaFoldDB" id="A0A367ZVG1"/>
<accession>A0A367ZVG1</accession>
<dbReference type="GO" id="GO:0006412">
    <property type="term" value="P:translation"/>
    <property type="evidence" value="ECO:0007669"/>
    <property type="project" value="UniProtKB-KW"/>
</dbReference>
<sequence>MAEQYIFTMLGLNKYYGQRHILKDINLCFFPGAKIGIVGENGAGKSTLLRIMAGLDKDFIGTAEPAKGIRVGMVPQEPKLESGKTVKQILEGAFAETLALVAEYEELSNAMADMDPEAMDKAMERMGVLQEKIEAAGGWELDTKMKVAANALVLPPDDMVVDVLSGGEKRRVALCRAFLEQPDLLLLDEPTNHLDAETIDWLENYLKNYPGTVLISTHDRYFLDNITKWILELDQGHGIPFEGNYTSWLAQKLERLAQTEKKESARRRSLERELKWIRMSTADRHELSAARIKQYEQLVARETAESNPEANVIQIAPAMPLGDKVVEARGLTKGFAGNVLIKDLSFNLPKGAVVGIIGPNGTGKTTLFKMIAGQEKPDAGEIVVGPTVQMAWVDQHRDVLSDDKTVFDEISDGKAEIPFGKHKIPARAYCGRFGFRGTDQQKLVKDLSGGERNRVHLAKILKSGANLILLDEPTNDLDVGTLRLLEDAIQDFSGCIMVISHDRFFLNRVCTHLLVFEGEAHVQWFEGNYEEYERLRLKKLGQAAYENRRARYRKFSLS</sequence>
<reference evidence="14 15" key="1">
    <citation type="submission" date="2018-05" db="EMBL/GenBank/DDBJ databases">
        <title>A metagenomic window into the 2 km-deep terrestrial subsurface aquifer revealed taxonomically and functionally diverse microbial community comprising novel uncultured bacterial lineages.</title>
        <authorList>
            <person name="Kadnikov V.V."/>
            <person name="Mardanov A.V."/>
            <person name="Beletsky A.V."/>
            <person name="Banks D."/>
            <person name="Pimenov N.V."/>
            <person name="Frank Y.A."/>
            <person name="Karnachuk O.V."/>
            <person name="Ravin N.V."/>
        </authorList>
    </citation>
    <scope>NUCLEOTIDE SEQUENCE [LARGE SCALE GENOMIC DNA]</scope>
    <source>
        <strain evidence="14">BY5</strain>
    </source>
</reference>
<keyword evidence="4 12" id="KW-0699">rRNA-binding</keyword>
<organism evidence="14 15">
    <name type="scientific">Candidatus Ozemobacter sibiricus</name>
    <dbReference type="NCBI Taxonomy" id="2268124"/>
    <lineage>
        <taxon>Bacteria</taxon>
        <taxon>Candidatus Ozemobacteria</taxon>
        <taxon>Candidatus Ozemobacterales</taxon>
        <taxon>Candidatus Ozemobacteraceae</taxon>
        <taxon>Candidatus Ozemobacter</taxon>
    </lineage>
</organism>